<feature type="domain" description="Calponin-homology (CH)" evidence="7">
    <location>
        <begin position="14"/>
        <end position="129"/>
    </location>
</feature>
<feature type="domain" description="WW" evidence="6">
    <location>
        <begin position="651"/>
        <end position="684"/>
    </location>
</feature>
<evidence type="ECO:0000313" key="10">
    <source>
        <dbReference type="Proteomes" id="UP000014760"/>
    </source>
</evidence>
<dbReference type="SUPFAM" id="SSF143885">
    <property type="entry name" value="RGC domain-like"/>
    <property type="match status" value="1"/>
</dbReference>
<reference evidence="9" key="3">
    <citation type="submission" date="2015-06" db="UniProtKB">
        <authorList>
            <consortium name="EnsemblMetazoa"/>
        </authorList>
    </citation>
    <scope>IDENTIFICATION</scope>
</reference>
<dbReference type="Pfam" id="PF03836">
    <property type="entry name" value="RasGAP_C"/>
    <property type="match status" value="1"/>
</dbReference>
<sequence length="1626" mass="185627">MDAKRQESMAYEYLCHLEEAKVWIEACIKETLPATTELEEGLRNGVALAKLAHYINSELVPLKRIFDRDESRYQARGLQFRHTDNINHWLKALDDVGLPKTFWPETTDIYDRKNMPRVIYCIHALSLYLFKLGKAPQIQDLYGKINFTEEELSAMRRELDKYGIQMPAFSKIGGILANEMPVDEAALHAAIIAINDAIEQQVPMETVCALQNPAAHLVNIMTDLGLSYQETLFDAKETKAEIARNKSLDPDSSYIPDVYDELLTQAELQGNINRVNTLYALGQLQEALDLRDENGVLNALRKPQLGLRNISDQNVAFYIGKLLQASDLKMNSDLEDKQLTKDEVQMAVNAANVHSDSSRRKSQALLAINKALEHEDSSNTLQQLQNPAAHLPLVDNHAAALYHAELSGMREEKNDDLDHEELETAVNVLNSLARINQTVDTGSSDLVLDALQSSEACLRNIDPAYADKYLSALKTVKTNKTRAGCEFLNHLDVQKSINQINQQVVDENDRISAVKRINEAVASGDPEATLEALRSAAAALTDIEESQAPHYQTLLARIQLEKAKEMEDPSAELWYEEIQNTIDLANSLATEANELSVAVAAINIAVDSQDSRNLLSCLQNKALNLHSVTSSCDKAYLKKLADFKQRKALAGETGSGWMMNRIRDGMRAFFNVHTMQLAWERPDSVRKDHSLLTREELQSCITEVTSAHDRLRLYRDHEKYIIQLQARVRGCLARQRIAVRLSYFRKQLPAVLKIQAWWRMMKVRNEYQKRMEYLLQMEDRIIRLQSAARTFVTRKKHLDRLSYFKRNEDAVIKIQAFMRSVWAKQDYRALMHAEKPPLSVVRRFVHLLDVGDLDYNEEIEVEKLRQQVVTEIRSNQRLEADLNQMDIKIGLLVKNRITLQDVICHHRTLKKYRESSGNLNSGLKALSKSSRERLEAYQHLFYLLQTNPVYLARLIFEMPQSRTTKFMESVILTLYNYASNPREEYLLLNLFKKALQEEIFSKVDMMSDIVTGNPLVVKMIVSFNSRNSRGQGSLREFLHPLVTSVVNDKNLLINTNPVEVYKQWVNNMESESGKASGLPYEVTMEQALRHEEVQDRIRKSVEQLQQVTDTFLVAILNSINSIPYGMRYMAKVLRDALFAKFPGVPEKDVLKIVGNLIYYRYINSAIVAPDAFDIMEVGPSRALTNDQRRNLGSVAKILQFAASNKGFGGESSHLSCLNKYIMDAHSRFKKYFAAVCCVEEPEVHFNIDQYTDVTRLTKPVIYISIGELIDTHKLLLEHQACIAPDRNDLLHELLDDLGDTPSAETLMGESSSSEDNLAVRAQLSKTEVSLTLTNKYEVPDEDGQSDVKALLLSTKRLVVELIRCQQSGENLREVLVIPATSEEEGYHSTLIQRRDRVDQRANRKAKLVRQISQVGDMRQPLNVMKSKVSAQLEQLERSGVITRTDNYQNLINGIVQDMRKQRYYRQRRRQEMVRLRGTVKSLSCKRKFQEEQIDFYNKYVRTCLDNLDSKRKSAKRGSSLLRNAKSKGTIKYSAARLHEKGVILEIEDLPTNQFKNVLFEISATESAGEFNVNAKFMGVNMEQVKLVFQDLLQLQYEGVAVMKMFDKARVNVNLLIFLINKKFYGK</sequence>
<dbReference type="EnsemblMetazoa" id="CapteT159655">
    <property type="protein sequence ID" value="CapteP159655"/>
    <property type="gene ID" value="CapteG159655"/>
</dbReference>
<dbReference type="GO" id="GO:0005096">
    <property type="term" value="F:GTPase activator activity"/>
    <property type="evidence" value="ECO:0007669"/>
    <property type="project" value="TreeGrafter"/>
</dbReference>
<evidence type="ECO:0000256" key="2">
    <source>
        <dbReference type="ARBA" id="ARBA00022737"/>
    </source>
</evidence>
<dbReference type="FunFam" id="1.10.506.10:FF:000004">
    <property type="entry name" value="IQ motif containing GTPase activating protein 1"/>
    <property type="match status" value="1"/>
</dbReference>
<dbReference type="FunFam" id="1.10.418.10:FF:000013">
    <property type="entry name" value="IQ motif containing GTPase activating protein 1"/>
    <property type="match status" value="1"/>
</dbReference>
<feature type="coiled-coil region" evidence="4">
    <location>
        <begin position="138"/>
        <end position="165"/>
    </location>
</feature>
<name>R7TVD2_CAPTE</name>
<evidence type="ECO:0000313" key="8">
    <source>
        <dbReference type="EMBL" id="ELT97684.1"/>
    </source>
</evidence>
<dbReference type="InterPro" id="IPR036872">
    <property type="entry name" value="CH_dom_sf"/>
</dbReference>
<dbReference type="STRING" id="283909.R7TVD2"/>
<evidence type="ECO:0000256" key="4">
    <source>
        <dbReference type="SAM" id="Coils"/>
    </source>
</evidence>
<dbReference type="PROSITE" id="PS50020">
    <property type="entry name" value="WW_DOMAIN_2"/>
    <property type="match status" value="1"/>
</dbReference>
<dbReference type="PROSITE" id="PS50096">
    <property type="entry name" value="IQ"/>
    <property type="match status" value="4"/>
</dbReference>
<dbReference type="SMART" id="SM00033">
    <property type="entry name" value="CH"/>
    <property type="match status" value="1"/>
</dbReference>
<dbReference type="InterPro" id="IPR001202">
    <property type="entry name" value="WW_dom"/>
</dbReference>
<dbReference type="InterPro" id="IPR000048">
    <property type="entry name" value="IQ_motif_EF-hand-BS"/>
</dbReference>
<evidence type="ECO:0000259" key="6">
    <source>
        <dbReference type="PROSITE" id="PS50020"/>
    </source>
</evidence>
<dbReference type="GO" id="GO:0005938">
    <property type="term" value="C:cell cortex"/>
    <property type="evidence" value="ECO:0007669"/>
    <property type="project" value="TreeGrafter"/>
</dbReference>
<dbReference type="Pfam" id="PF00307">
    <property type="entry name" value="CH"/>
    <property type="match status" value="1"/>
</dbReference>
<dbReference type="GO" id="GO:1903479">
    <property type="term" value="P:mitotic actomyosin contractile ring assembly actin filament organization"/>
    <property type="evidence" value="ECO:0007669"/>
    <property type="project" value="TreeGrafter"/>
</dbReference>
<organism evidence="8">
    <name type="scientific">Capitella teleta</name>
    <name type="common">Polychaete worm</name>
    <dbReference type="NCBI Taxonomy" id="283909"/>
    <lineage>
        <taxon>Eukaryota</taxon>
        <taxon>Metazoa</taxon>
        <taxon>Spiralia</taxon>
        <taxon>Lophotrochozoa</taxon>
        <taxon>Annelida</taxon>
        <taxon>Polychaeta</taxon>
        <taxon>Sedentaria</taxon>
        <taxon>Scolecida</taxon>
        <taxon>Capitellidae</taxon>
        <taxon>Capitella</taxon>
    </lineage>
</organism>
<protein>
    <recommendedName>
        <fullName evidence="11">Ras GTPase-activating-like protein IQGAP1</fullName>
    </recommendedName>
</protein>
<dbReference type="Pfam" id="PF00612">
    <property type="entry name" value="IQ"/>
    <property type="match status" value="3"/>
</dbReference>
<dbReference type="Gene3D" id="1.10.506.10">
    <property type="entry name" value="GTPase Activation - p120gap, domain 1"/>
    <property type="match status" value="1"/>
</dbReference>
<evidence type="ECO:0000259" key="7">
    <source>
        <dbReference type="PROSITE" id="PS50021"/>
    </source>
</evidence>
<feature type="domain" description="Ras-GAP" evidence="5">
    <location>
        <begin position="969"/>
        <end position="1203"/>
    </location>
</feature>
<dbReference type="EMBL" id="AMQN01010762">
    <property type="status" value="NOT_ANNOTATED_CDS"/>
    <property type="molecule type" value="Genomic_DNA"/>
</dbReference>
<dbReference type="Proteomes" id="UP000014760">
    <property type="component" value="Unassembled WGS sequence"/>
</dbReference>
<dbReference type="PROSITE" id="PS50021">
    <property type="entry name" value="CH"/>
    <property type="match status" value="1"/>
</dbReference>
<dbReference type="SUPFAM" id="SSF47576">
    <property type="entry name" value="Calponin-homology domain, CH-domain"/>
    <property type="match status" value="1"/>
</dbReference>
<reference evidence="10" key="1">
    <citation type="submission" date="2012-12" db="EMBL/GenBank/DDBJ databases">
        <authorList>
            <person name="Hellsten U."/>
            <person name="Grimwood J."/>
            <person name="Chapman J.A."/>
            <person name="Shapiro H."/>
            <person name="Aerts A."/>
            <person name="Otillar R.P."/>
            <person name="Terry A.Y."/>
            <person name="Boore J.L."/>
            <person name="Simakov O."/>
            <person name="Marletaz F."/>
            <person name="Cho S.-J."/>
            <person name="Edsinger-Gonzales E."/>
            <person name="Havlak P."/>
            <person name="Kuo D.-H."/>
            <person name="Larsson T."/>
            <person name="Lv J."/>
            <person name="Arendt D."/>
            <person name="Savage R."/>
            <person name="Osoegawa K."/>
            <person name="de Jong P."/>
            <person name="Lindberg D.R."/>
            <person name="Seaver E.C."/>
            <person name="Weisblat D.A."/>
            <person name="Putnam N.H."/>
            <person name="Grigoriev I.V."/>
            <person name="Rokhsar D.S."/>
        </authorList>
    </citation>
    <scope>NUCLEOTIDE SEQUENCE</scope>
    <source>
        <strain evidence="10">I ESC-2004</strain>
    </source>
</reference>
<dbReference type="PANTHER" id="PTHR14149">
    <property type="entry name" value="RAS GTPASE-ACTIVATING PROTEIN WITH IQ MOTIF"/>
    <property type="match status" value="1"/>
</dbReference>
<dbReference type="PANTHER" id="PTHR14149:SF14">
    <property type="entry name" value="CALPONIN-HOMOLOGY (CH) DOMAIN-CONTAINING PROTEIN"/>
    <property type="match status" value="1"/>
</dbReference>
<reference evidence="8 10" key="2">
    <citation type="journal article" date="2013" name="Nature">
        <title>Insights into bilaterian evolution from three spiralian genomes.</title>
        <authorList>
            <person name="Simakov O."/>
            <person name="Marletaz F."/>
            <person name="Cho S.J."/>
            <person name="Edsinger-Gonzales E."/>
            <person name="Havlak P."/>
            <person name="Hellsten U."/>
            <person name="Kuo D.H."/>
            <person name="Larsson T."/>
            <person name="Lv J."/>
            <person name="Arendt D."/>
            <person name="Savage R."/>
            <person name="Osoegawa K."/>
            <person name="de Jong P."/>
            <person name="Grimwood J."/>
            <person name="Chapman J.A."/>
            <person name="Shapiro H."/>
            <person name="Aerts A."/>
            <person name="Otillar R.P."/>
            <person name="Terry A.Y."/>
            <person name="Boore J.L."/>
            <person name="Grigoriev I.V."/>
            <person name="Lindberg D.R."/>
            <person name="Seaver E.C."/>
            <person name="Weisblat D.A."/>
            <person name="Putnam N.H."/>
            <person name="Rokhsar D.S."/>
        </authorList>
    </citation>
    <scope>NUCLEOTIDE SEQUENCE</scope>
    <source>
        <strain evidence="8 10">I ESC-2004</strain>
    </source>
</reference>
<gene>
    <name evidence="8" type="ORF">CAPTEDRAFT_159655</name>
</gene>
<dbReference type="EMBL" id="KB308489">
    <property type="protein sequence ID" value="ELT97684.1"/>
    <property type="molecule type" value="Genomic_DNA"/>
</dbReference>
<dbReference type="HOGENOM" id="CLU_000972_2_1_1"/>
<keyword evidence="2" id="KW-0677">Repeat</keyword>
<keyword evidence="10" id="KW-1185">Reference proteome</keyword>
<dbReference type="OMA" id="KGVLVHW"/>
<evidence type="ECO:0000256" key="3">
    <source>
        <dbReference type="ARBA" id="ARBA00022860"/>
    </source>
</evidence>
<dbReference type="OrthoDB" id="775356at2759"/>
<dbReference type="GO" id="GO:0005516">
    <property type="term" value="F:calmodulin binding"/>
    <property type="evidence" value="ECO:0007669"/>
    <property type="project" value="UniProtKB-KW"/>
</dbReference>
<evidence type="ECO:0000259" key="5">
    <source>
        <dbReference type="PROSITE" id="PS50018"/>
    </source>
</evidence>
<dbReference type="InterPro" id="IPR008936">
    <property type="entry name" value="Rho_GTPase_activation_prot"/>
</dbReference>
<keyword evidence="4" id="KW-0175">Coiled coil</keyword>
<dbReference type="Gene3D" id="1.10.418.10">
    <property type="entry name" value="Calponin-like domain"/>
    <property type="match status" value="1"/>
</dbReference>
<keyword evidence="3" id="KW-0112">Calmodulin-binding</keyword>
<dbReference type="Gene3D" id="1.20.5.190">
    <property type="match status" value="2"/>
</dbReference>
<evidence type="ECO:0008006" key="11">
    <source>
        <dbReference type="Google" id="ProtNLM"/>
    </source>
</evidence>
<dbReference type="InterPro" id="IPR000593">
    <property type="entry name" value="RasGAP_C"/>
</dbReference>
<dbReference type="GO" id="GO:0051015">
    <property type="term" value="F:actin filament binding"/>
    <property type="evidence" value="ECO:0007669"/>
    <property type="project" value="TreeGrafter"/>
</dbReference>
<evidence type="ECO:0000313" key="9">
    <source>
        <dbReference type="EnsemblMetazoa" id="CapteP159655"/>
    </source>
</evidence>
<dbReference type="PROSITE" id="PS50018">
    <property type="entry name" value="RAS_GTPASE_ACTIV_2"/>
    <property type="match status" value="1"/>
</dbReference>
<dbReference type="Pfam" id="PF00616">
    <property type="entry name" value="RasGAP"/>
    <property type="match status" value="1"/>
</dbReference>
<dbReference type="SMART" id="SM00323">
    <property type="entry name" value="RasGAP"/>
    <property type="match status" value="1"/>
</dbReference>
<evidence type="ECO:0000256" key="1">
    <source>
        <dbReference type="ARBA" id="ARBA00022553"/>
    </source>
</evidence>
<dbReference type="InterPro" id="IPR001936">
    <property type="entry name" value="RasGAP_dom"/>
</dbReference>
<dbReference type="SUPFAM" id="SSF48350">
    <property type="entry name" value="GTPase activation domain, GAP"/>
    <property type="match status" value="1"/>
</dbReference>
<accession>R7TVD2</accession>
<dbReference type="SMART" id="SM00015">
    <property type="entry name" value="IQ"/>
    <property type="match status" value="4"/>
</dbReference>
<dbReference type="InterPro" id="IPR001715">
    <property type="entry name" value="CH_dom"/>
</dbReference>
<keyword evidence="1" id="KW-0597">Phosphoprotein</keyword>
<dbReference type="CDD" id="cd05127">
    <property type="entry name" value="RasGAP_IQGAP_like"/>
    <property type="match status" value="1"/>
</dbReference>
<proteinExistence type="predicted"/>